<dbReference type="GO" id="GO:0006303">
    <property type="term" value="P:double-strand break repair via nonhomologous end joining"/>
    <property type="evidence" value="ECO:0007669"/>
    <property type="project" value="InterPro"/>
</dbReference>
<comment type="catalytic activity">
    <reaction evidence="18 19">
        <text>ATP + H2O = ADP + phosphate + H(+)</text>
        <dbReference type="Rhea" id="RHEA:13065"/>
        <dbReference type="ChEBI" id="CHEBI:15377"/>
        <dbReference type="ChEBI" id="CHEBI:15378"/>
        <dbReference type="ChEBI" id="CHEBI:30616"/>
        <dbReference type="ChEBI" id="CHEBI:43474"/>
        <dbReference type="ChEBI" id="CHEBI:456216"/>
        <dbReference type="EC" id="3.6.4.12"/>
    </reaction>
</comment>
<keyword evidence="11 19" id="KW-0067">ATP-binding</keyword>
<evidence type="ECO:0000256" key="15">
    <source>
        <dbReference type="ARBA" id="ARBA00023204"/>
    </source>
</evidence>
<dbReference type="FunFam" id="3.40.50.410:FF:000073">
    <property type="entry name" value="ATP-dependent DNA helicase II subunit 2"/>
    <property type="match status" value="1"/>
</dbReference>
<dbReference type="FunFam" id="1.10.1600.10:FF:000002">
    <property type="entry name" value="X-ray repair cross-complementing protein 5"/>
    <property type="match status" value="1"/>
</dbReference>
<dbReference type="SMART" id="SM00559">
    <property type="entry name" value="Ku78"/>
    <property type="match status" value="1"/>
</dbReference>
<dbReference type="Pfam" id="PF02735">
    <property type="entry name" value="Ku"/>
    <property type="match status" value="1"/>
</dbReference>
<keyword evidence="16 19" id="KW-0539">Nucleus</keyword>
<dbReference type="PROSITE" id="PS50234">
    <property type="entry name" value="VWFA"/>
    <property type="match status" value="1"/>
</dbReference>
<dbReference type="Pfam" id="PF08785">
    <property type="entry name" value="Ku_PK_bind"/>
    <property type="match status" value="1"/>
</dbReference>
<dbReference type="InterPro" id="IPR002035">
    <property type="entry name" value="VWF_A"/>
</dbReference>
<dbReference type="InterPro" id="IPR014893">
    <property type="entry name" value="Ku_PK_bind"/>
</dbReference>
<dbReference type="InterPro" id="IPR005161">
    <property type="entry name" value="Ku_N"/>
</dbReference>
<reference evidence="21" key="1">
    <citation type="submission" date="2023-06" db="EMBL/GenBank/DDBJ databases">
        <title>Genome-scale phylogeny and comparative genomics of the fungal order Sordariales.</title>
        <authorList>
            <consortium name="Lawrence Berkeley National Laboratory"/>
            <person name="Hensen N."/>
            <person name="Bonometti L."/>
            <person name="Westerberg I."/>
            <person name="Brannstrom I.O."/>
            <person name="Guillou S."/>
            <person name="Cros-Aarteil S."/>
            <person name="Calhoun S."/>
            <person name="Haridas S."/>
            <person name="Kuo A."/>
            <person name="Mondo S."/>
            <person name="Pangilinan J."/>
            <person name="Riley R."/>
            <person name="Labutti K."/>
            <person name="Andreopoulos B."/>
            <person name="Lipzen A."/>
            <person name="Chen C."/>
            <person name="Yanf M."/>
            <person name="Daum C."/>
            <person name="Ng V."/>
            <person name="Clum A."/>
            <person name="Steindorff A."/>
            <person name="Ohm R."/>
            <person name="Martin F."/>
            <person name="Silar P."/>
            <person name="Natvig D."/>
            <person name="Lalanne C."/>
            <person name="Gautier V."/>
            <person name="Ament-Velasquez S.L."/>
            <person name="Kruys A."/>
            <person name="Hutchinson M.I."/>
            <person name="Powell A.J."/>
            <person name="Barry K."/>
            <person name="Miller A.N."/>
            <person name="Grigoriev I.V."/>
            <person name="Debuchy R."/>
            <person name="Gladieux P."/>
            <person name="Thoren M.H."/>
            <person name="Johannesson H."/>
        </authorList>
    </citation>
    <scope>NUCLEOTIDE SEQUENCE</scope>
    <source>
        <strain evidence="21">PSN4</strain>
    </source>
</reference>
<keyword evidence="10 19" id="KW-0347">Helicase</keyword>
<dbReference type="InterPro" id="IPR036494">
    <property type="entry name" value="Ku_C_sf"/>
</dbReference>
<dbReference type="GO" id="GO:0005524">
    <property type="term" value="F:ATP binding"/>
    <property type="evidence" value="ECO:0007669"/>
    <property type="project" value="UniProtKB-UniRule"/>
</dbReference>
<keyword evidence="9 19" id="KW-0378">Hydrolase</keyword>
<keyword evidence="14 19" id="KW-0233">DNA recombination</keyword>
<dbReference type="PIRSF" id="PIRSF016570">
    <property type="entry name" value="Ku80"/>
    <property type="match status" value="1"/>
</dbReference>
<dbReference type="InterPro" id="IPR006164">
    <property type="entry name" value="DNA_bd_Ku70/Ku80"/>
</dbReference>
<dbReference type="Pfam" id="PF03731">
    <property type="entry name" value="Ku_N"/>
    <property type="match status" value="1"/>
</dbReference>
<evidence type="ECO:0000313" key="22">
    <source>
        <dbReference type="Proteomes" id="UP001239445"/>
    </source>
</evidence>
<dbReference type="GO" id="GO:0042162">
    <property type="term" value="F:telomeric DNA binding"/>
    <property type="evidence" value="ECO:0007669"/>
    <property type="project" value="InterPro"/>
</dbReference>
<evidence type="ECO:0000256" key="19">
    <source>
        <dbReference type="PIRNR" id="PIRNR016570"/>
    </source>
</evidence>
<evidence type="ECO:0000256" key="10">
    <source>
        <dbReference type="ARBA" id="ARBA00022806"/>
    </source>
</evidence>
<evidence type="ECO:0000256" key="18">
    <source>
        <dbReference type="ARBA" id="ARBA00047995"/>
    </source>
</evidence>
<evidence type="ECO:0000256" key="8">
    <source>
        <dbReference type="ARBA" id="ARBA00022763"/>
    </source>
</evidence>
<dbReference type="SUPFAM" id="SSF53300">
    <property type="entry name" value="vWA-like"/>
    <property type="match status" value="1"/>
</dbReference>
<evidence type="ECO:0000256" key="17">
    <source>
        <dbReference type="ARBA" id="ARBA00024890"/>
    </source>
</evidence>
<comment type="function">
    <text evidence="17">Single-stranded DNA-dependent ATP-dependent helicase. Involved in non-homologous end joining (NHEJ) DNA double strand break repair. DNA-binding is sequence-independent but has a high affinity to nicks in double-stranded DNA and to the ends of duplex DNA. Binds to naturally occurring chromosomal ends, and therefore provides chromosomal end protection. Required also for telomere recombination to repair telomeric ends in the absence of telomerase. KU70, of the KU70/KU80 heterodimer, binds to the stem loop of TLC1, the RNA component of telomerase. Involved in telomere maintenance. Interacts with telomeric repeats and subtelomeric sequences thereby controlling telomere length and protecting against subtelomeric rearrangement. Maintains telomeric chromatin, which is involved in silencing the expression of genes located at the telomere. Required for mating-type switching.</text>
</comment>
<evidence type="ECO:0000256" key="5">
    <source>
        <dbReference type="ARBA" id="ARBA00021792"/>
    </source>
</evidence>
<protein>
    <recommendedName>
        <fullName evidence="5 19">ATP-dependent DNA helicase II subunit 2</fullName>
        <ecNumber evidence="4 19">3.6.4.12</ecNumber>
    </recommendedName>
</protein>
<keyword evidence="12" id="KW-0779">Telomere</keyword>
<dbReference type="GO" id="GO:0000723">
    <property type="term" value="P:telomere maintenance"/>
    <property type="evidence" value="ECO:0007669"/>
    <property type="project" value="InterPro"/>
</dbReference>
<dbReference type="InterPro" id="IPR024193">
    <property type="entry name" value="Ku80"/>
</dbReference>
<dbReference type="GO" id="GO:0003678">
    <property type="term" value="F:DNA helicase activity"/>
    <property type="evidence" value="ECO:0007669"/>
    <property type="project" value="UniProtKB-EC"/>
</dbReference>
<dbReference type="PANTHER" id="PTHR12604">
    <property type="entry name" value="KU AUTOANTIGEN DNA HELICASE"/>
    <property type="match status" value="1"/>
</dbReference>
<dbReference type="GO" id="GO:0016787">
    <property type="term" value="F:hydrolase activity"/>
    <property type="evidence" value="ECO:0007669"/>
    <property type="project" value="UniProtKB-KW"/>
</dbReference>
<comment type="similarity">
    <text evidence="3 19">Belongs to the ku80 family.</text>
</comment>
<dbReference type="Proteomes" id="UP001239445">
    <property type="component" value="Unassembled WGS sequence"/>
</dbReference>
<keyword evidence="7 19" id="KW-0547">Nucleotide-binding</keyword>
<keyword evidence="8 19" id="KW-0227">DNA damage</keyword>
<dbReference type="Gene3D" id="2.40.290.10">
    <property type="match status" value="1"/>
</dbReference>
<evidence type="ECO:0000256" key="9">
    <source>
        <dbReference type="ARBA" id="ARBA00022801"/>
    </source>
</evidence>
<dbReference type="InterPro" id="IPR016194">
    <property type="entry name" value="SPOC-like_C_dom_sf"/>
</dbReference>
<dbReference type="GO" id="GO:0003690">
    <property type="term" value="F:double-stranded DNA binding"/>
    <property type="evidence" value="ECO:0007669"/>
    <property type="project" value="TreeGrafter"/>
</dbReference>
<dbReference type="CDD" id="cd00873">
    <property type="entry name" value="KU80"/>
    <property type="match status" value="1"/>
</dbReference>
<keyword evidence="6" id="KW-0158">Chromosome</keyword>
<dbReference type="GO" id="GO:0006310">
    <property type="term" value="P:DNA recombination"/>
    <property type="evidence" value="ECO:0007669"/>
    <property type="project" value="UniProtKB-KW"/>
</dbReference>
<comment type="caution">
    <text evidence="21">The sequence shown here is derived from an EMBL/GenBank/DDBJ whole genome shotgun (WGS) entry which is preliminary data.</text>
</comment>
<evidence type="ECO:0000256" key="13">
    <source>
        <dbReference type="ARBA" id="ARBA00023125"/>
    </source>
</evidence>
<proteinExistence type="inferred from homology"/>
<evidence type="ECO:0000256" key="11">
    <source>
        <dbReference type="ARBA" id="ARBA00022840"/>
    </source>
</evidence>
<evidence type="ECO:0000256" key="12">
    <source>
        <dbReference type="ARBA" id="ARBA00022895"/>
    </source>
</evidence>
<dbReference type="GO" id="GO:0003684">
    <property type="term" value="F:damaged DNA binding"/>
    <property type="evidence" value="ECO:0007669"/>
    <property type="project" value="InterPro"/>
</dbReference>
<dbReference type="InterPro" id="IPR036465">
    <property type="entry name" value="vWFA_dom_sf"/>
</dbReference>
<dbReference type="GO" id="GO:0043564">
    <property type="term" value="C:Ku70:Ku80 complex"/>
    <property type="evidence" value="ECO:0007669"/>
    <property type="project" value="InterPro"/>
</dbReference>
<organism evidence="21 22">
    <name type="scientific">Echria macrotheca</name>
    <dbReference type="NCBI Taxonomy" id="438768"/>
    <lineage>
        <taxon>Eukaryota</taxon>
        <taxon>Fungi</taxon>
        <taxon>Dikarya</taxon>
        <taxon>Ascomycota</taxon>
        <taxon>Pezizomycotina</taxon>
        <taxon>Sordariomycetes</taxon>
        <taxon>Sordariomycetidae</taxon>
        <taxon>Sordariales</taxon>
        <taxon>Schizotheciaceae</taxon>
        <taxon>Echria</taxon>
    </lineage>
</organism>
<dbReference type="Gene3D" id="1.10.1600.10">
    <property type="match status" value="1"/>
</dbReference>
<evidence type="ECO:0000256" key="7">
    <source>
        <dbReference type="ARBA" id="ARBA00022741"/>
    </source>
</evidence>
<dbReference type="Gene3D" id="1.25.40.240">
    <property type="entry name" value="Ku, C-terminal domain"/>
    <property type="match status" value="1"/>
</dbReference>
<dbReference type="GO" id="GO:0000781">
    <property type="term" value="C:chromosome, telomeric region"/>
    <property type="evidence" value="ECO:0007669"/>
    <property type="project" value="UniProtKB-SubCell"/>
</dbReference>
<dbReference type="SUPFAM" id="SSF100939">
    <property type="entry name" value="SPOC domain-like"/>
    <property type="match status" value="1"/>
</dbReference>
<evidence type="ECO:0000256" key="16">
    <source>
        <dbReference type="ARBA" id="ARBA00023242"/>
    </source>
</evidence>
<dbReference type="AlphaFoldDB" id="A0AAJ0B7S8"/>
<evidence type="ECO:0000256" key="2">
    <source>
        <dbReference type="ARBA" id="ARBA00004574"/>
    </source>
</evidence>
<dbReference type="EC" id="3.6.4.12" evidence="4 19"/>
<accession>A0AAJ0B7S8</accession>
<evidence type="ECO:0000256" key="14">
    <source>
        <dbReference type="ARBA" id="ARBA00023172"/>
    </source>
</evidence>
<name>A0AAJ0B7S8_9PEZI</name>
<dbReference type="Gene3D" id="3.40.50.410">
    <property type="entry name" value="von Willebrand factor, type A domain"/>
    <property type="match status" value="1"/>
</dbReference>
<dbReference type="SUPFAM" id="SSF101420">
    <property type="entry name" value="C-terminal domain of Ku80"/>
    <property type="match status" value="1"/>
</dbReference>
<evidence type="ECO:0000259" key="20">
    <source>
        <dbReference type="PROSITE" id="PS50234"/>
    </source>
</evidence>
<sequence>MADKEAVVYIVDVAQSMGDCHNGRTESDLDWSMRYVWDKISTTVAANRKTWTVGVVGLGTDKTSNPQDTEGHPGYESISILQDIAPMTMTSLRDLRSKIKPSHTEGGDAVSAVVVAMYMIQAYTKKLKYNRKIYLVTNGEFPIDDSDGSIDDVSAKLNELGIELIVIGVDFDDAEYGFKEEEKSSVKTNNELVLQQLVDKCKAGVFGTMAEAIEELSTPRIKSVRPFKAYDGLLTLGDPAKYESALSINVERYFKTKRAAAPSASTVTSQVDLGGPSQALDEDTEMGGMEFSGVRQMRSYRINDPDAPGGKRDVAFEDLDKGYQYGRTVVPFNESDFPVTKLETKKQFTILGFIPNSSYEPFFNMGEAGIVVAQRQNEGAELALSALIHALHELESYAVARYVQKDLAQPQLLLLKPNPSIEDSFECLYDVPLPFAEDVRTYQFPPLDKVITVTGHVLKEHRLLPSDDLQQAMDDYVDAMDISKLSADDEGNPVEYAPIDENYNPVIHRINQAIRARAVHPDEPLEPPAPILLRFSKPPEKLIVDAKSEIRSLIEAAEIKKVPAKAQGKRGKKDQVKPLSGLDVDALLGESRRRTTISKDNAIPEFKQALAAATDDATVESSTKQMGEIVRKLIQDSFADMQYAQAAENMRVMRQELVGLEMPALYNKFVTALKKSILSGELNGDRREMWFKYIVEGHLGLITCDECEPSGVTQEVAKEFLKGSSS</sequence>
<evidence type="ECO:0000313" key="21">
    <source>
        <dbReference type="EMBL" id="KAK1751747.1"/>
    </source>
</evidence>
<keyword evidence="22" id="KW-1185">Reference proteome</keyword>
<keyword evidence="13 19" id="KW-0238">DNA-binding</keyword>
<dbReference type="PANTHER" id="PTHR12604:SF4">
    <property type="entry name" value="X-RAY REPAIR CROSS-COMPLEMENTING PROTEIN 5"/>
    <property type="match status" value="1"/>
</dbReference>
<feature type="domain" description="VWFA" evidence="20">
    <location>
        <begin position="6"/>
        <end position="169"/>
    </location>
</feature>
<evidence type="ECO:0000256" key="6">
    <source>
        <dbReference type="ARBA" id="ARBA00022454"/>
    </source>
</evidence>
<evidence type="ECO:0000256" key="4">
    <source>
        <dbReference type="ARBA" id="ARBA00012551"/>
    </source>
</evidence>
<evidence type="ECO:0000256" key="3">
    <source>
        <dbReference type="ARBA" id="ARBA00007726"/>
    </source>
</evidence>
<gene>
    <name evidence="21" type="ORF">QBC47DRAFT_390914</name>
</gene>
<dbReference type="EMBL" id="MU839841">
    <property type="protein sequence ID" value="KAK1751747.1"/>
    <property type="molecule type" value="Genomic_DNA"/>
</dbReference>
<evidence type="ECO:0000256" key="1">
    <source>
        <dbReference type="ARBA" id="ARBA00004123"/>
    </source>
</evidence>
<keyword evidence="15 19" id="KW-0234">DNA repair</keyword>
<comment type="subcellular location">
    <subcellularLocation>
        <location evidence="2">Chromosome</location>
        <location evidence="2">Telomere</location>
    </subcellularLocation>
    <subcellularLocation>
        <location evidence="1 19">Nucleus</location>
    </subcellularLocation>
</comment>